<name>A0ACC2NWW3_9HYME</name>
<reference evidence="1" key="1">
    <citation type="submission" date="2023-04" db="EMBL/GenBank/DDBJ databases">
        <title>A chromosome-level genome assembly of the parasitoid wasp Eretmocerus hayati.</title>
        <authorList>
            <person name="Zhong Y."/>
            <person name="Liu S."/>
            <person name="Liu Y."/>
        </authorList>
    </citation>
    <scope>NUCLEOTIDE SEQUENCE</scope>
    <source>
        <strain evidence="1">ZJU_SS_LIU_2023</strain>
    </source>
</reference>
<gene>
    <name evidence="1" type="ORF">QAD02_011388</name>
</gene>
<dbReference type="EMBL" id="CM056742">
    <property type="protein sequence ID" value="KAJ8675602.1"/>
    <property type="molecule type" value="Genomic_DNA"/>
</dbReference>
<accession>A0ACC2NWW3</accession>
<dbReference type="Proteomes" id="UP001239111">
    <property type="component" value="Chromosome 2"/>
</dbReference>
<sequence>MVIFRTTNESDPQIILQDLNDVEKEMNDVMMKVKSIRMKLIQTDITDSNNINPVPSTSATGDNNRPGNFPRTSGIAQQKCSDICCKVKNLKTSAGLRVFCGENVSAIDWVNHVDRVSRMEKWDTRYTYLLACKAMRGKARKVALRLMEKEILNVPLVCGEPDDYPDTSAETTTYWRRKLTDEQVINRSIVTLEHGYAGSNGWLAGKDEWATLRNILLKKEELNSQWKHHRFIGFEALVKLEK</sequence>
<organism evidence="1 2">
    <name type="scientific">Eretmocerus hayati</name>
    <dbReference type="NCBI Taxonomy" id="131215"/>
    <lineage>
        <taxon>Eukaryota</taxon>
        <taxon>Metazoa</taxon>
        <taxon>Ecdysozoa</taxon>
        <taxon>Arthropoda</taxon>
        <taxon>Hexapoda</taxon>
        <taxon>Insecta</taxon>
        <taxon>Pterygota</taxon>
        <taxon>Neoptera</taxon>
        <taxon>Endopterygota</taxon>
        <taxon>Hymenoptera</taxon>
        <taxon>Apocrita</taxon>
        <taxon>Proctotrupomorpha</taxon>
        <taxon>Chalcidoidea</taxon>
        <taxon>Aphelinidae</taxon>
        <taxon>Aphelininae</taxon>
        <taxon>Eretmocerus</taxon>
    </lineage>
</organism>
<keyword evidence="2" id="KW-1185">Reference proteome</keyword>
<proteinExistence type="predicted"/>
<protein>
    <submittedName>
        <fullName evidence="1">Uncharacterized protein</fullName>
    </submittedName>
</protein>
<evidence type="ECO:0000313" key="2">
    <source>
        <dbReference type="Proteomes" id="UP001239111"/>
    </source>
</evidence>
<evidence type="ECO:0000313" key="1">
    <source>
        <dbReference type="EMBL" id="KAJ8675602.1"/>
    </source>
</evidence>
<comment type="caution">
    <text evidence="1">The sequence shown here is derived from an EMBL/GenBank/DDBJ whole genome shotgun (WGS) entry which is preliminary data.</text>
</comment>